<dbReference type="PANTHER" id="PTHR37297">
    <property type="entry name" value="PROTEIN NRDI"/>
    <property type="match status" value="1"/>
</dbReference>
<comment type="similarity">
    <text evidence="2 3">Belongs to the NrdI family.</text>
</comment>
<dbReference type="OrthoDB" id="350535at2"/>
<dbReference type="InterPro" id="IPR029039">
    <property type="entry name" value="Flavoprotein-like_sf"/>
</dbReference>
<dbReference type="GO" id="GO:0010181">
    <property type="term" value="F:FMN binding"/>
    <property type="evidence" value="ECO:0007669"/>
    <property type="project" value="InterPro"/>
</dbReference>
<dbReference type="RefSeq" id="WP_101780402.1">
    <property type="nucleotide sequence ID" value="NZ_CP025543.1"/>
</dbReference>
<dbReference type="InterPro" id="IPR020852">
    <property type="entry name" value="RNR_Ib_NrdI_bac"/>
</dbReference>
<dbReference type="EMBL" id="CP025543">
    <property type="protein sequence ID" value="AUM62350.1"/>
    <property type="molecule type" value="Genomic_DNA"/>
</dbReference>
<evidence type="ECO:0000256" key="3">
    <source>
        <dbReference type="HAMAP-Rule" id="MF_00128"/>
    </source>
</evidence>
<accession>A0A2K9LTM1</accession>
<sequence length="157" mass="17596">MHDDVIKISGQDIVRPKGKVFCVYFSSISNNTHRFMDKLDVNDARIPYELDEDLIVDKEYVLITPTYAGGGGDTKGAVPPQVVKFLNNETNRNLCRGVIASGNTNFGDTFAIAGPIISKKLGVPLLYQFELLGTKNDVDTIREILEDFWRGKENEQR</sequence>
<evidence type="ECO:0000313" key="4">
    <source>
        <dbReference type="EMBL" id="AUM62350.1"/>
    </source>
</evidence>
<protein>
    <recommendedName>
        <fullName evidence="3">Protein NrdI</fullName>
    </recommendedName>
</protein>
<evidence type="ECO:0000256" key="1">
    <source>
        <dbReference type="ARBA" id="ARBA00003999"/>
    </source>
</evidence>
<dbReference type="Proteomes" id="UP000234790">
    <property type="component" value="Chromosome"/>
</dbReference>
<gene>
    <name evidence="3 4" type="primary">nrdI</name>
    <name evidence="4" type="ORF">SMONO_v1c00970</name>
</gene>
<keyword evidence="5" id="KW-1185">Reference proteome</keyword>
<dbReference type="HAMAP" id="MF_00128">
    <property type="entry name" value="NrdI"/>
    <property type="match status" value="1"/>
</dbReference>
<name>A0A2K9LTM1_SPISQ</name>
<dbReference type="KEGG" id="smoo:SMONO_v1c00970"/>
<proteinExistence type="inferred from homology"/>
<evidence type="ECO:0000256" key="2">
    <source>
        <dbReference type="ARBA" id="ARBA00009942"/>
    </source>
</evidence>
<dbReference type="NCBIfam" id="TIGR00333">
    <property type="entry name" value="nrdI"/>
    <property type="match status" value="1"/>
</dbReference>
<dbReference type="AlphaFoldDB" id="A0A2K9LTM1"/>
<evidence type="ECO:0000313" key="5">
    <source>
        <dbReference type="Proteomes" id="UP000234790"/>
    </source>
</evidence>
<reference evidence="4 5" key="1">
    <citation type="submission" date="2017-12" db="EMBL/GenBank/DDBJ databases">
        <title>Complete genome sequence of Spiroplasma monobiae MQ-1 (ATCC 33825).</title>
        <authorList>
            <person name="Tsai Y.-M."/>
            <person name="Lo W.-S."/>
            <person name="Wu P.-S."/>
            <person name="Cho S.-T."/>
            <person name="Kuo C.-H."/>
        </authorList>
    </citation>
    <scope>NUCLEOTIDE SEQUENCE [LARGE SCALE GENOMIC DNA]</scope>
    <source>
        <strain evidence="4 5">MQ-1</strain>
    </source>
</reference>
<dbReference type="SUPFAM" id="SSF52218">
    <property type="entry name" value="Flavoproteins"/>
    <property type="match status" value="1"/>
</dbReference>
<dbReference type="PANTHER" id="PTHR37297:SF1">
    <property type="entry name" value="PROTEIN NRDI"/>
    <property type="match status" value="1"/>
</dbReference>
<comment type="function">
    <text evidence="1 3">Probably involved in ribonucleotide reductase function.</text>
</comment>
<organism evidence="4 5">
    <name type="scientific">Spiroplasma monobiae MQ-1</name>
    <dbReference type="NCBI Taxonomy" id="1336748"/>
    <lineage>
        <taxon>Bacteria</taxon>
        <taxon>Bacillati</taxon>
        <taxon>Mycoplasmatota</taxon>
        <taxon>Mollicutes</taxon>
        <taxon>Entomoplasmatales</taxon>
        <taxon>Spiroplasmataceae</taxon>
        <taxon>Spiroplasma</taxon>
    </lineage>
</organism>
<dbReference type="Gene3D" id="3.40.50.360">
    <property type="match status" value="1"/>
</dbReference>
<dbReference type="PIRSF" id="PIRSF005087">
    <property type="entry name" value="NrdI"/>
    <property type="match status" value="1"/>
</dbReference>
<dbReference type="InterPro" id="IPR004465">
    <property type="entry name" value="RNR_NrdI"/>
</dbReference>
<dbReference type="Pfam" id="PF07972">
    <property type="entry name" value="Flavodoxin_NdrI"/>
    <property type="match status" value="1"/>
</dbReference>